<dbReference type="Pfam" id="PF02210">
    <property type="entry name" value="Laminin_G_2"/>
    <property type="match status" value="1"/>
</dbReference>
<proteinExistence type="predicted"/>
<dbReference type="PROSITE" id="PS50026">
    <property type="entry name" value="EGF_3"/>
    <property type="match status" value="1"/>
</dbReference>
<sequence length="267" mass="28973">MDSVCLVLLFASLAGLSLGVEFTGSPGQWARYSRWEAGSDRAGDLSFRFRTDLAAALLLYLDDGGYCDFLQVSLAGGRLRLRFSVDCYEAGSELGAGLNDSRWHAVTLSARGLRAVVTLDGEARAAEVRPRRQHMRIVSDLFVGGIPGDIRRTALTCPSAQEEPPFRGRLEQLRYGASAPAMLGSRHVLLPQEGSCADDNPCEHDGSCSLVEGATTCDCTNTGYTGRYCSEGKLPDAHPLVFVRLIKIIPCKLSIVLHSNLHLNSRK</sequence>
<dbReference type="Gene3D" id="2.60.120.200">
    <property type="match status" value="1"/>
</dbReference>
<dbReference type="InterPro" id="IPR013320">
    <property type="entry name" value="ConA-like_dom_sf"/>
</dbReference>
<comment type="caution">
    <text evidence="2">Lacks conserved residue(s) required for the propagation of feature annotation.</text>
</comment>
<evidence type="ECO:0000313" key="7">
    <source>
        <dbReference type="Proteomes" id="UP000314986"/>
    </source>
</evidence>
<accession>A0A4W3JN09</accession>
<protein>
    <submittedName>
        <fullName evidence="6">Uncharacterized protein</fullName>
    </submittedName>
</protein>
<dbReference type="CDD" id="cd00054">
    <property type="entry name" value="EGF_CA"/>
    <property type="match status" value="1"/>
</dbReference>
<dbReference type="Pfam" id="PF00008">
    <property type="entry name" value="EGF"/>
    <property type="match status" value="1"/>
</dbReference>
<dbReference type="InParanoid" id="A0A4W3JN09"/>
<keyword evidence="2" id="KW-0245">EGF-like domain</keyword>
<keyword evidence="3" id="KW-0732">Signal</keyword>
<dbReference type="Gene3D" id="2.10.25.10">
    <property type="entry name" value="Laminin"/>
    <property type="match status" value="1"/>
</dbReference>
<dbReference type="InterPro" id="IPR000742">
    <property type="entry name" value="EGF"/>
</dbReference>
<evidence type="ECO:0000256" key="2">
    <source>
        <dbReference type="PROSITE-ProRule" id="PRU00076"/>
    </source>
</evidence>
<dbReference type="PROSITE" id="PS50025">
    <property type="entry name" value="LAM_G_DOMAIN"/>
    <property type="match status" value="1"/>
</dbReference>
<reference evidence="7" key="2">
    <citation type="journal article" date="2007" name="PLoS Biol.">
        <title>Survey sequencing and comparative analysis of the elephant shark (Callorhinchus milii) genome.</title>
        <authorList>
            <person name="Venkatesh B."/>
            <person name="Kirkness E.F."/>
            <person name="Loh Y.H."/>
            <person name="Halpern A.L."/>
            <person name="Lee A.P."/>
            <person name="Johnson J."/>
            <person name="Dandona N."/>
            <person name="Viswanathan L.D."/>
            <person name="Tay A."/>
            <person name="Venter J.C."/>
            <person name="Strausberg R.L."/>
            <person name="Brenner S."/>
        </authorList>
    </citation>
    <scope>NUCLEOTIDE SEQUENCE [LARGE SCALE GENOMIC DNA]</scope>
</reference>
<dbReference type="CDD" id="cd00110">
    <property type="entry name" value="LamG"/>
    <property type="match status" value="1"/>
</dbReference>
<evidence type="ECO:0000256" key="1">
    <source>
        <dbReference type="ARBA" id="ARBA00023157"/>
    </source>
</evidence>
<feature type="chain" id="PRO_5021211098" evidence="3">
    <location>
        <begin position="20"/>
        <end position="267"/>
    </location>
</feature>
<dbReference type="InterPro" id="IPR001791">
    <property type="entry name" value="Laminin_G"/>
</dbReference>
<dbReference type="STRING" id="7868.ENSCMIP00000039443"/>
<dbReference type="SUPFAM" id="SSF49899">
    <property type="entry name" value="Concanavalin A-like lectins/glucanases"/>
    <property type="match status" value="1"/>
</dbReference>
<evidence type="ECO:0000313" key="6">
    <source>
        <dbReference type="Ensembl" id="ENSCMIP00000039443.1"/>
    </source>
</evidence>
<dbReference type="GeneTree" id="ENSGT00940000154618"/>
<dbReference type="OMA" id="CVENPCE"/>
<feature type="domain" description="EGF-like" evidence="5">
    <location>
        <begin position="192"/>
        <end position="230"/>
    </location>
</feature>
<dbReference type="SMART" id="SM00282">
    <property type="entry name" value="LamG"/>
    <property type="match status" value="1"/>
</dbReference>
<evidence type="ECO:0000256" key="3">
    <source>
        <dbReference type="SAM" id="SignalP"/>
    </source>
</evidence>
<feature type="signal peptide" evidence="3">
    <location>
        <begin position="1"/>
        <end position="19"/>
    </location>
</feature>
<dbReference type="InterPro" id="IPR050372">
    <property type="entry name" value="Neurexin-related_CASP"/>
</dbReference>
<dbReference type="GO" id="GO:0016020">
    <property type="term" value="C:membrane"/>
    <property type="evidence" value="ECO:0007669"/>
    <property type="project" value="UniProtKB-SubCell"/>
</dbReference>
<dbReference type="PANTHER" id="PTHR15036:SF49">
    <property type="entry name" value="AXOTACTIN"/>
    <property type="match status" value="1"/>
</dbReference>
<name>A0A4W3JN09_CALMI</name>
<dbReference type="PANTHER" id="PTHR15036">
    <property type="entry name" value="PIKACHURIN-LIKE PROTEIN"/>
    <property type="match status" value="1"/>
</dbReference>
<dbReference type="AlphaFoldDB" id="A0A4W3JN09"/>
<feature type="domain" description="Laminin G" evidence="4">
    <location>
        <begin position="19"/>
        <end position="202"/>
    </location>
</feature>
<evidence type="ECO:0000259" key="5">
    <source>
        <dbReference type="PROSITE" id="PS50026"/>
    </source>
</evidence>
<reference evidence="7" key="1">
    <citation type="journal article" date="2006" name="Science">
        <title>Ancient noncoding elements conserved in the human genome.</title>
        <authorList>
            <person name="Venkatesh B."/>
            <person name="Kirkness E.F."/>
            <person name="Loh Y.H."/>
            <person name="Halpern A.L."/>
            <person name="Lee A.P."/>
            <person name="Johnson J."/>
            <person name="Dandona N."/>
            <person name="Viswanathan L.D."/>
            <person name="Tay A."/>
            <person name="Venter J.C."/>
            <person name="Strausberg R.L."/>
            <person name="Brenner S."/>
        </authorList>
    </citation>
    <scope>NUCLEOTIDE SEQUENCE [LARGE SCALE GENOMIC DNA]</scope>
</reference>
<dbReference type="Ensembl" id="ENSCMIT00000040013.1">
    <property type="protein sequence ID" value="ENSCMIP00000039443.1"/>
    <property type="gene ID" value="ENSCMIG00000016537.1"/>
</dbReference>
<evidence type="ECO:0000259" key="4">
    <source>
        <dbReference type="PROSITE" id="PS50025"/>
    </source>
</evidence>
<dbReference type="SUPFAM" id="SSF57196">
    <property type="entry name" value="EGF/Laminin"/>
    <property type="match status" value="1"/>
</dbReference>
<organism evidence="6 7">
    <name type="scientific">Callorhinchus milii</name>
    <name type="common">Ghost shark</name>
    <dbReference type="NCBI Taxonomy" id="7868"/>
    <lineage>
        <taxon>Eukaryota</taxon>
        <taxon>Metazoa</taxon>
        <taxon>Chordata</taxon>
        <taxon>Craniata</taxon>
        <taxon>Vertebrata</taxon>
        <taxon>Chondrichthyes</taxon>
        <taxon>Holocephali</taxon>
        <taxon>Chimaeriformes</taxon>
        <taxon>Callorhinchidae</taxon>
        <taxon>Callorhinchus</taxon>
    </lineage>
</organism>
<dbReference type="Proteomes" id="UP000314986">
    <property type="component" value="Unassembled WGS sequence"/>
</dbReference>
<keyword evidence="7" id="KW-1185">Reference proteome</keyword>
<reference evidence="6" key="4">
    <citation type="submission" date="2025-08" db="UniProtKB">
        <authorList>
            <consortium name="Ensembl"/>
        </authorList>
    </citation>
    <scope>IDENTIFICATION</scope>
</reference>
<reference evidence="6" key="5">
    <citation type="submission" date="2025-09" db="UniProtKB">
        <authorList>
            <consortium name="Ensembl"/>
        </authorList>
    </citation>
    <scope>IDENTIFICATION</scope>
</reference>
<keyword evidence="1" id="KW-1015">Disulfide bond</keyword>
<reference evidence="7" key="3">
    <citation type="journal article" date="2014" name="Nature">
        <title>Elephant shark genome provides unique insights into gnathostome evolution.</title>
        <authorList>
            <consortium name="International Elephant Shark Genome Sequencing Consortium"/>
            <person name="Venkatesh B."/>
            <person name="Lee A.P."/>
            <person name="Ravi V."/>
            <person name="Maurya A.K."/>
            <person name="Lian M.M."/>
            <person name="Swann J.B."/>
            <person name="Ohta Y."/>
            <person name="Flajnik M.F."/>
            <person name="Sutoh Y."/>
            <person name="Kasahara M."/>
            <person name="Hoon S."/>
            <person name="Gangu V."/>
            <person name="Roy S.W."/>
            <person name="Irimia M."/>
            <person name="Korzh V."/>
            <person name="Kondrychyn I."/>
            <person name="Lim Z.W."/>
            <person name="Tay B.H."/>
            <person name="Tohari S."/>
            <person name="Kong K.W."/>
            <person name="Ho S."/>
            <person name="Lorente-Galdos B."/>
            <person name="Quilez J."/>
            <person name="Marques-Bonet T."/>
            <person name="Raney B.J."/>
            <person name="Ingham P.W."/>
            <person name="Tay A."/>
            <person name="Hillier L.W."/>
            <person name="Minx P."/>
            <person name="Boehm T."/>
            <person name="Wilson R.K."/>
            <person name="Brenner S."/>
            <person name="Warren W.C."/>
        </authorList>
    </citation>
    <scope>NUCLEOTIDE SEQUENCE [LARGE SCALE GENOMIC DNA]</scope>
</reference>